<evidence type="ECO:0000313" key="10">
    <source>
        <dbReference type="Proteomes" id="UP000622797"/>
    </source>
</evidence>
<dbReference type="EMBL" id="JABEXW010000336">
    <property type="protein sequence ID" value="KAF4965631.1"/>
    <property type="molecule type" value="Genomic_DNA"/>
</dbReference>
<keyword evidence="10" id="KW-1185">Reference proteome</keyword>
<keyword evidence="4 7" id="KW-1133">Transmembrane helix</keyword>
<dbReference type="PANTHER" id="PTHR43791:SF38">
    <property type="entry name" value="MAJOR FACILITATOR SUPERFAMILY (MFS) PROFILE DOMAIN-CONTAINING PROTEIN"/>
    <property type="match status" value="1"/>
</dbReference>
<feature type="transmembrane region" description="Helical" evidence="7">
    <location>
        <begin position="396"/>
        <end position="419"/>
    </location>
</feature>
<gene>
    <name evidence="9" type="ORF">FSARC_6594</name>
</gene>
<feature type="transmembrane region" description="Helical" evidence="7">
    <location>
        <begin position="109"/>
        <end position="126"/>
    </location>
</feature>
<accession>A0A8H4TWX8</accession>
<keyword evidence="6" id="KW-0325">Glycoprotein</keyword>
<dbReference type="PANTHER" id="PTHR43791">
    <property type="entry name" value="PERMEASE-RELATED"/>
    <property type="match status" value="1"/>
</dbReference>
<dbReference type="InterPro" id="IPR011701">
    <property type="entry name" value="MFS"/>
</dbReference>
<feature type="transmembrane region" description="Helical" evidence="7">
    <location>
        <begin position="462"/>
        <end position="488"/>
    </location>
</feature>
<name>A0A8H4TWX8_9HYPO</name>
<dbReference type="GO" id="GO:0022857">
    <property type="term" value="F:transmembrane transporter activity"/>
    <property type="evidence" value="ECO:0007669"/>
    <property type="project" value="InterPro"/>
</dbReference>
<dbReference type="GO" id="GO:0016020">
    <property type="term" value="C:membrane"/>
    <property type="evidence" value="ECO:0007669"/>
    <property type="project" value="UniProtKB-SubCell"/>
</dbReference>
<dbReference type="Gene3D" id="1.20.1250.20">
    <property type="entry name" value="MFS general substrate transporter like domains"/>
    <property type="match status" value="2"/>
</dbReference>
<comment type="caution">
    <text evidence="9">The sequence shown here is derived from an EMBL/GenBank/DDBJ whole genome shotgun (WGS) entry which is preliminary data.</text>
</comment>
<evidence type="ECO:0000256" key="5">
    <source>
        <dbReference type="ARBA" id="ARBA00023136"/>
    </source>
</evidence>
<feature type="transmembrane region" description="Helical" evidence="7">
    <location>
        <begin position="138"/>
        <end position="157"/>
    </location>
</feature>
<evidence type="ECO:0000313" key="9">
    <source>
        <dbReference type="EMBL" id="KAF4965631.1"/>
    </source>
</evidence>
<dbReference type="AlphaFoldDB" id="A0A8H4TWX8"/>
<dbReference type="InterPro" id="IPR020846">
    <property type="entry name" value="MFS_dom"/>
</dbReference>
<dbReference type="Pfam" id="PF07690">
    <property type="entry name" value="MFS_1"/>
    <property type="match status" value="1"/>
</dbReference>
<feature type="transmembrane region" description="Helical" evidence="7">
    <location>
        <begin position="201"/>
        <end position="221"/>
    </location>
</feature>
<evidence type="ECO:0000256" key="7">
    <source>
        <dbReference type="SAM" id="Phobius"/>
    </source>
</evidence>
<evidence type="ECO:0000256" key="6">
    <source>
        <dbReference type="ARBA" id="ARBA00023180"/>
    </source>
</evidence>
<feature type="domain" description="Major facilitator superfamily (MFS) profile" evidence="8">
    <location>
        <begin position="69"/>
        <end position="492"/>
    </location>
</feature>
<proteinExistence type="predicted"/>
<sequence length="517" mass="56877">MDDLEAPKFPADIKLSEAGHAPSHDFGHGTVSVPEDVRPGLGGQPVDMSEYIPNTILEKKMLRKVDMYQIPILWLMCVMAYVDRNNIVGIKGNANAAGMSDDVGLSDNSYALLISIFFVGYLLWEVPSNMILYRMSPSWYLSCLMGAWGAVCCAMSEVRNSRDIIICRFFLGILEAGFFPGVLYIMSCWYKSNEIGKRFSLFYTAICFAGAASGLIAGAVITGLEGTNGMEGWRWLFVIEGVVTVGVAIAANFILLDYPHSSTKRFSTEEQAIAIARIAHDKKDTAASRKKLTSWQAFKASVVDLRMYFFIMVYISQNSATSISYFIPTVLNSMGYTGTSAQWMTVPIWGVGTLVLLVLPQTSDKYRERRWHIVGGLMVAWISAVVGLTLEGHDKVRYTFMCLYIGGLYPTAPLMLSCASETLALPAEKRAVSIAIINSVAVSSGLYSSYFWPSADAPKYTTGFACVVSFIGLSMITASLSPIIFRYLPKYTTKAEREIQNEEVTGAVFGGQESIDN</sequence>
<reference evidence="9" key="2">
    <citation type="submission" date="2020-05" db="EMBL/GenBank/DDBJ databases">
        <authorList>
            <person name="Kim H.-S."/>
            <person name="Proctor R.H."/>
            <person name="Brown D.W."/>
        </authorList>
    </citation>
    <scope>NUCLEOTIDE SEQUENCE</scope>
    <source>
        <strain evidence="9">NRRL 20472</strain>
    </source>
</reference>
<organism evidence="9 10">
    <name type="scientific">Fusarium sarcochroum</name>
    <dbReference type="NCBI Taxonomy" id="1208366"/>
    <lineage>
        <taxon>Eukaryota</taxon>
        <taxon>Fungi</taxon>
        <taxon>Dikarya</taxon>
        <taxon>Ascomycota</taxon>
        <taxon>Pezizomycotina</taxon>
        <taxon>Sordariomycetes</taxon>
        <taxon>Hypocreomycetidae</taxon>
        <taxon>Hypocreales</taxon>
        <taxon>Nectriaceae</taxon>
        <taxon>Fusarium</taxon>
        <taxon>Fusarium lateritium species complex</taxon>
    </lineage>
</organism>
<evidence type="ECO:0000256" key="4">
    <source>
        <dbReference type="ARBA" id="ARBA00022989"/>
    </source>
</evidence>
<comment type="subcellular location">
    <subcellularLocation>
        <location evidence="1">Membrane</location>
        <topology evidence="1">Multi-pass membrane protein</topology>
    </subcellularLocation>
</comment>
<dbReference type="FunFam" id="1.20.1250.20:FF:000057">
    <property type="entry name" value="MFS general substrate transporter"/>
    <property type="match status" value="1"/>
</dbReference>
<protein>
    <recommendedName>
        <fullName evidence="8">Major facilitator superfamily (MFS) profile domain-containing protein</fullName>
    </recommendedName>
</protein>
<feature type="transmembrane region" description="Helical" evidence="7">
    <location>
        <begin position="169"/>
        <end position="189"/>
    </location>
</feature>
<feature type="transmembrane region" description="Helical" evidence="7">
    <location>
        <begin position="431"/>
        <end position="450"/>
    </location>
</feature>
<evidence type="ECO:0000256" key="3">
    <source>
        <dbReference type="ARBA" id="ARBA00022692"/>
    </source>
</evidence>
<evidence type="ECO:0000256" key="2">
    <source>
        <dbReference type="ARBA" id="ARBA00022448"/>
    </source>
</evidence>
<feature type="transmembrane region" description="Helical" evidence="7">
    <location>
        <begin position="371"/>
        <end position="390"/>
    </location>
</feature>
<feature type="transmembrane region" description="Helical" evidence="7">
    <location>
        <begin position="308"/>
        <end position="328"/>
    </location>
</feature>
<dbReference type="PROSITE" id="PS50850">
    <property type="entry name" value="MFS"/>
    <property type="match status" value="1"/>
</dbReference>
<keyword evidence="2" id="KW-0813">Transport</keyword>
<keyword evidence="3 7" id="KW-0812">Transmembrane</keyword>
<dbReference type="SUPFAM" id="SSF103473">
    <property type="entry name" value="MFS general substrate transporter"/>
    <property type="match status" value="1"/>
</dbReference>
<dbReference type="Proteomes" id="UP000622797">
    <property type="component" value="Unassembled WGS sequence"/>
</dbReference>
<evidence type="ECO:0000256" key="1">
    <source>
        <dbReference type="ARBA" id="ARBA00004141"/>
    </source>
</evidence>
<feature type="transmembrane region" description="Helical" evidence="7">
    <location>
        <begin position="340"/>
        <end position="359"/>
    </location>
</feature>
<feature type="transmembrane region" description="Helical" evidence="7">
    <location>
        <begin position="233"/>
        <end position="256"/>
    </location>
</feature>
<dbReference type="OrthoDB" id="2985014at2759"/>
<evidence type="ECO:0000259" key="8">
    <source>
        <dbReference type="PROSITE" id="PS50850"/>
    </source>
</evidence>
<keyword evidence="5 7" id="KW-0472">Membrane</keyword>
<dbReference type="InterPro" id="IPR036259">
    <property type="entry name" value="MFS_trans_sf"/>
</dbReference>
<reference evidence="9" key="1">
    <citation type="journal article" date="2020" name="BMC Genomics">
        <title>Correction to: Identification and distribution of gene clusters required for synthesis of sphingolipid metabolism inhibitors in diverse species of the filamentous fungus Fusarium.</title>
        <authorList>
            <person name="Kim H.S."/>
            <person name="Lohmar J.M."/>
            <person name="Busman M."/>
            <person name="Brown D.W."/>
            <person name="Naumann T.A."/>
            <person name="Divon H.H."/>
            <person name="Lysoe E."/>
            <person name="Uhlig S."/>
            <person name="Proctor R.H."/>
        </authorList>
    </citation>
    <scope>NUCLEOTIDE SEQUENCE</scope>
    <source>
        <strain evidence="9">NRRL 20472</strain>
    </source>
</reference>